<feature type="transmembrane region" description="Helical" evidence="7">
    <location>
        <begin position="148"/>
        <end position="169"/>
    </location>
</feature>
<dbReference type="Proteomes" id="UP000256328">
    <property type="component" value="Unassembled WGS sequence"/>
</dbReference>
<evidence type="ECO:0000256" key="2">
    <source>
        <dbReference type="ARBA" id="ARBA00022692"/>
    </source>
</evidence>
<dbReference type="InterPro" id="IPR052337">
    <property type="entry name" value="SAT4-like"/>
</dbReference>
<proteinExistence type="inferred from homology"/>
<evidence type="ECO:0000256" key="6">
    <source>
        <dbReference type="SAM" id="MobiDB-lite"/>
    </source>
</evidence>
<evidence type="ECO:0000256" key="1">
    <source>
        <dbReference type="ARBA" id="ARBA00004141"/>
    </source>
</evidence>
<sequence length="406" mass="44402">MSDSAAQAAALAAIAAAVRAFNMELWTLYAFGVLVTILRTWARVKAVGIRDLRADDFIVWFAILLYTVQSTLAYFAVNHGQSLANNSMTDAERAALSPDSTEYQLRVFGSKIQVVGWTSYVCLIGTLKSAVLVFYIRLMEGLSMRFRIRIWIGFGLVGVTFVASIATIYGSCMPLSKYWQINPDPGNACQGAVARPIIWVTFASSVVTDLYLIMVPLPMLWGTTLRLVKKLAATFVLGAGVFVLVCSLLKTVFVIVQSLTSVNQQDPIHGAQLAGEWGTREAFVSVVTTNLPMIFPLLKTWLRPIFGSMLNSTQTTSKYPTGFRTIGGGHGSSIGGQRQTTAASRPRVKNSLSLSGSEENIVSNMKMQNLEAYNGPAIMVTNEFQIADSNTPHNSIRNDGRIQESW</sequence>
<feature type="transmembrane region" description="Helical" evidence="7">
    <location>
        <begin position="233"/>
        <end position="256"/>
    </location>
</feature>
<protein>
    <recommendedName>
        <fullName evidence="8">Rhodopsin domain-containing protein</fullName>
    </recommendedName>
</protein>
<dbReference type="InterPro" id="IPR049326">
    <property type="entry name" value="Rhodopsin_dom_fungi"/>
</dbReference>
<evidence type="ECO:0000259" key="8">
    <source>
        <dbReference type="Pfam" id="PF20684"/>
    </source>
</evidence>
<dbReference type="Pfam" id="PF20684">
    <property type="entry name" value="Fung_rhodopsin"/>
    <property type="match status" value="1"/>
</dbReference>
<feature type="transmembrane region" description="Helical" evidence="7">
    <location>
        <begin position="114"/>
        <end position="136"/>
    </location>
</feature>
<evidence type="ECO:0000313" key="10">
    <source>
        <dbReference type="Proteomes" id="UP000256328"/>
    </source>
</evidence>
<dbReference type="AlphaFoldDB" id="A0A3D8SNR1"/>
<feature type="domain" description="Rhodopsin" evidence="8">
    <location>
        <begin position="38"/>
        <end position="299"/>
    </location>
</feature>
<comment type="subcellular location">
    <subcellularLocation>
        <location evidence="1">Membrane</location>
        <topology evidence="1">Multi-pass membrane protein</topology>
    </subcellularLocation>
</comment>
<accession>A0A3D8SNR1</accession>
<dbReference type="GO" id="GO:0016020">
    <property type="term" value="C:membrane"/>
    <property type="evidence" value="ECO:0007669"/>
    <property type="project" value="UniProtKB-SubCell"/>
</dbReference>
<evidence type="ECO:0000256" key="4">
    <source>
        <dbReference type="ARBA" id="ARBA00023136"/>
    </source>
</evidence>
<comment type="similarity">
    <text evidence="5">Belongs to the SAT4 family.</text>
</comment>
<keyword evidence="4 7" id="KW-0472">Membrane</keyword>
<evidence type="ECO:0000313" key="9">
    <source>
        <dbReference type="EMBL" id="RDW87940.1"/>
    </source>
</evidence>
<keyword evidence="10" id="KW-1185">Reference proteome</keyword>
<organism evidence="9 10">
    <name type="scientific">Coleophoma crateriformis</name>
    <dbReference type="NCBI Taxonomy" id="565419"/>
    <lineage>
        <taxon>Eukaryota</taxon>
        <taxon>Fungi</taxon>
        <taxon>Dikarya</taxon>
        <taxon>Ascomycota</taxon>
        <taxon>Pezizomycotina</taxon>
        <taxon>Leotiomycetes</taxon>
        <taxon>Helotiales</taxon>
        <taxon>Dermateaceae</taxon>
        <taxon>Coleophoma</taxon>
    </lineage>
</organism>
<gene>
    <name evidence="9" type="ORF">BP5796_03634</name>
</gene>
<feature type="transmembrane region" description="Helical" evidence="7">
    <location>
        <begin position="197"/>
        <end position="221"/>
    </location>
</feature>
<dbReference type="OrthoDB" id="2988756at2759"/>
<evidence type="ECO:0000256" key="7">
    <source>
        <dbReference type="SAM" id="Phobius"/>
    </source>
</evidence>
<reference evidence="9 10" key="1">
    <citation type="journal article" date="2018" name="IMA Fungus">
        <title>IMA Genome-F 9: Draft genome sequence of Annulohypoxylon stygium, Aspergillus mulundensis, Berkeleyomyces basicola (syn. Thielaviopsis basicola), Ceratocystis smalleyi, two Cercospora beticola strains, Coleophoma cylindrospora, Fusarium fracticaudum, Phialophora cf. hyalina, and Morchella septimelata.</title>
        <authorList>
            <person name="Wingfield B.D."/>
            <person name="Bills G.F."/>
            <person name="Dong Y."/>
            <person name="Huang W."/>
            <person name="Nel W.J."/>
            <person name="Swalarsk-Parry B.S."/>
            <person name="Vaghefi N."/>
            <person name="Wilken P.M."/>
            <person name="An Z."/>
            <person name="de Beer Z.W."/>
            <person name="De Vos L."/>
            <person name="Chen L."/>
            <person name="Duong T.A."/>
            <person name="Gao Y."/>
            <person name="Hammerbacher A."/>
            <person name="Kikkert J.R."/>
            <person name="Li Y."/>
            <person name="Li H."/>
            <person name="Li K."/>
            <person name="Li Q."/>
            <person name="Liu X."/>
            <person name="Ma X."/>
            <person name="Naidoo K."/>
            <person name="Pethybridge S.J."/>
            <person name="Sun J."/>
            <person name="Steenkamp E.T."/>
            <person name="van der Nest M.A."/>
            <person name="van Wyk S."/>
            <person name="Wingfield M.J."/>
            <person name="Xiong C."/>
            <person name="Yue Q."/>
            <person name="Zhang X."/>
        </authorList>
    </citation>
    <scope>NUCLEOTIDE SEQUENCE [LARGE SCALE GENOMIC DNA]</scope>
    <source>
        <strain evidence="9 10">BP5796</strain>
    </source>
</reference>
<feature type="transmembrane region" description="Helical" evidence="7">
    <location>
        <begin position="54"/>
        <end position="77"/>
    </location>
</feature>
<keyword evidence="2 7" id="KW-0812">Transmembrane</keyword>
<dbReference type="EMBL" id="PDLN01000004">
    <property type="protein sequence ID" value="RDW87940.1"/>
    <property type="molecule type" value="Genomic_DNA"/>
</dbReference>
<feature type="region of interest" description="Disordered" evidence="6">
    <location>
        <begin position="328"/>
        <end position="354"/>
    </location>
</feature>
<evidence type="ECO:0000256" key="5">
    <source>
        <dbReference type="ARBA" id="ARBA00038359"/>
    </source>
</evidence>
<evidence type="ECO:0000256" key="3">
    <source>
        <dbReference type="ARBA" id="ARBA00022989"/>
    </source>
</evidence>
<dbReference type="PANTHER" id="PTHR33048">
    <property type="entry name" value="PTH11-LIKE INTEGRAL MEMBRANE PROTEIN (AFU_ORTHOLOGUE AFUA_5G11245)"/>
    <property type="match status" value="1"/>
</dbReference>
<feature type="transmembrane region" description="Helical" evidence="7">
    <location>
        <begin position="25"/>
        <end position="42"/>
    </location>
</feature>
<comment type="caution">
    <text evidence="9">The sequence shown here is derived from an EMBL/GenBank/DDBJ whole genome shotgun (WGS) entry which is preliminary data.</text>
</comment>
<dbReference type="PANTHER" id="PTHR33048:SF105">
    <property type="match status" value="1"/>
</dbReference>
<name>A0A3D8SNR1_9HELO</name>
<keyword evidence="3 7" id="KW-1133">Transmembrane helix</keyword>